<organism evidence="2 3">
    <name type="scientific">Wenjunlia tyrosinilytica</name>
    <dbReference type="NCBI Taxonomy" id="1544741"/>
    <lineage>
        <taxon>Bacteria</taxon>
        <taxon>Bacillati</taxon>
        <taxon>Actinomycetota</taxon>
        <taxon>Actinomycetes</taxon>
        <taxon>Kitasatosporales</taxon>
        <taxon>Streptomycetaceae</taxon>
        <taxon>Wenjunlia</taxon>
    </lineage>
</organism>
<dbReference type="InterPro" id="IPR053144">
    <property type="entry name" value="Acetyltransferase_Butenolide"/>
</dbReference>
<keyword evidence="3" id="KW-1185">Reference proteome</keyword>
<dbReference type="PROSITE" id="PS51186">
    <property type="entry name" value="GNAT"/>
    <property type="match status" value="1"/>
</dbReference>
<dbReference type="GO" id="GO:0016747">
    <property type="term" value="F:acyltransferase activity, transferring groups other than amino-acyl groups"/>
    <property type="evidence" value="ECO:0007669"/>
    <property type="project" value="InterPro"/>
</dbReference>
<reference evidence="2" key="1">
    <citation type="journal article" date="2014" name="Int. J. Syst. Evol. Microbiol.">
        <title>Complete genome sequence of Corynebacterium casei LMG S-19264T (=DSM 44701T), isolated from a smear-ripened cheese.</title>
        <authorList>
            <consortium name="US DOE Joint Genome Institute (JGI-PGF)"/>
            <person name="Walter F."/>
            <person name="Albersmeier A."/>
            <person name="Kalinowski J."/>
            <person name="Ruckert C."/>
        </authorList>
    </citation>
    <scope>NUCLEOTIDE SEQUENCE</scope>
    <source>
        <strain evidence="2">CGMCC 4.7201</strain>
    </source>
</reference>
<dbReference type="InterPro" id="IPR000182">
    <property type="entry name" value="GNAT_dom"/>
</dbReference>
<dbReference type="InterPro" id="IPR016181">
    <property type="entry name" value="Acyl_CoA_acyltransferase"/>
</dbReference>
<dbReference type="PANTHER" id="PTHR43233">
    <property type="entry name" value="FAMILY N-ACETYLTRANSFERASE, PUTATIVE (AFU_ORTHOLOGUE AFUA_6G03350)-RELATED"/>
    <property type="match status" value="1"/>
</dbReference>
<name>A0A917ZPI1_9ACTN</name>
<dbReference type="AlphaFoldDB" id="A0A917ZPI1"/>
<accession>A0A917ZPI1</accession>
<dbReference type="SUPFAM" id="SSF55729">
    <property type="entry name" value="Acyl-CoA N-acyltransferases (Nat)"/>
    <property type="match status" value="1"/>
</dbReference>
<dbReference type="Pfam" id="PF00583">
    <property type="entry name" value="Acetyltransf_1"/>
    <property type="match status" value="1"/>
</dbReference>
<feature type="domain" description="N-acetyltransferase" evidence="1">
    <location>
        <begin position="28"/>
        <end position="163"/>
    </location>
</feature>
<comment type="caution">
    <text evidence="2">The sequence shown here is derived from an EMBL/GenBank/DDBJ whole genome shotgun (WGS) entry which is preliminary data.</text>
</comment>
<dbReference type="PANTHER" id="PTHR43233:SF1">
    <property type="entry name" value="FAMILY N-ACETYLTRANSFERASE, PUTATIVE (AFU_ORTHOLOGUE AFUA_6G03350)-RELATED"/>
    <property type="match status" value="1"/>
</dbReference>
<gene>
    <name evidence="2" type="ORF">GCM10012280_25260</name>
</gene>
<dbReference type="Proteomes" id="UP000641932">
    <property type="component" value="Unassembled WGS sequence"/>
</dbReference>
<dbReference type="EMBL" id="BMMS01000009">
    <property type="protein sequence ID" value="GGO87237.1"/>
    <property type="molecule type" value="Genomic_DNA"/>
</dbReference>
<sequence>MEPVTACDRARIENHWTVDHRGPLSCAMDISTDPARLDIPRIHTWLSTDAYWALGRPLEKVEQSIRNSLNFGVYSCDGEGEQIAYARVVTDHAVFALLCDVYVAREARGRGVGVRLVETVRDHLAPLGLRRVLLATADAHGVYEKVGFTPLARPERWMALEAS</sequence>
<evidence type="ECO:0000313" key="3">
    <source>
        <dbReference type="Proteomes" id="UP000641932"/>
    </source>
</evidence>
<reference evidence="2" key="2">
    <citation type="submission" date="2020-09" db="EMBL/GenBank/DDBJ databases">
        <authorList>
            <person name="Sun Q."/>
            <person name="Zhou Y."/>
        </authorList>
    </citation>
    <scope>NUCLEOTIDE SEQUENCE</scope>
    <source>
        <strain evidence="2">CGMCC 4.7201</strain>
    </source>
</reference>
<dbReference type="CDD" id="cd04301">
    <property type="entry name" value="NAT_SF"/>
    <property type="match status" value="1"/>
</dbReference>
<evidence type="ECO:0000313" key="2">
    <source>
        <dbReference type="EMBL" id="GGO87237.1"/>
    </source>
</evidence>
<protein>
    <submittedName>
        <fullName evidence="2">N-acetyltransferase</fullName>
    </submittedName>
</protein>
<evidence type="ECO:0000259" key="1">
    <source>
        <dbReference type="PROSITE" id="PS51186"/>
    </source>
</evidence>
<dbReference type="Gene3D" id="3.40.630.30">
    <property type="match status" value="1"/>
</dbReference>
<proteinExistence type="predicted"/>